<organism evidence="1 2">
    <name type="scientific">Berkelbacteria bacterium GW2011_GWE1_39_12</name>
    <dbReference type="NCBI Taxonomy" id="1618337"/>
    <lineage>
        <taxon>Bacteria</taxon>
        <taxon>Candidatus Berkelbacteria</taxon>
    </lineage>
</organism>
<dbReference type="KEGG" id="bbgw:UT28_C0001G0217"/>
<reference evidence="1 2" key="1">
    <citation type="journal article" date="2015" name="Nature">
        <title>rRNA introns, odd ribosomes, and small enigmatic genomes across a large radiation of phyla.</title>
        <authorList>
            <person name="Brown C.T."/>
            <person name="Hug L.A."/>
            <person name="Thomas B.C."/>
            <person name="Sharon I."/>
            <person name="Castelle C.J."/>
            <person name="Singh A."/>
            <person name="Wilkins M.J."/>
            <person name="Williams K.H."/>
            <person name="Banfield J.F."/>
        </authorList>
    </citation>
    <scope>NUCLEOTIDE SEQUENCE [LARGE SCALE GENOMIC DNA]</scope>
</reference>
<dbReference type="EMBL" id="CP011213">
    <property type="protein sequence ID" value="AKM82028.1"/>
    <property type="molecule type" value="Genomic_DNA"/>
</dbReference>
<proteinExistence type="predicted"/>
<sequence length="65" mass="7662">MLLSREEVIELIYSNHSNNIGKWFRCPNCSNYSLTPMECCGENMVEEHEEEVENESLIIVYDDDF</sequence>
<evidence type="ECO:0000313" key="1">
    <source>
        <dbReference type="EMBL" id="AKM82028.1"/>
    </source>
</evidence>
<evidence type="ECO:0000313" key="2">
    <source>
        <dbReference type="Proteomes" id="UP000035648"/>
    </source>
</evidence>
<gene>
    <name evidence="1" type="ORF">UT28_C0001G0217</name>
</gene>
<protein>
    <submittedName>
        <fullName evidence="1">Uncharacterized protein</fullName>
    </submittedName>
</protein>
<dbReference type="AlphaFoldDB" id="A0A0G4B3N1"/>
<dbReference type="STRING" id="1618337.UT28_C0001G0217"/>
<name>A0A0G4B3N1_9BACT</name>
<accession>A0A0G4B3N1</accession>
<dbReference type="Proteomes" id="UP000035648">
    <property type="component" value="Chromosome"/>
</dbReference>